<dbReference type="Proteomes" id="UP000182725">
    <property type="component" value="Unassembled WGS sequence"/>
</dbReference>
<proteinExistence type="predicted"/>
<organism evidence="1 2">
    <name type="scientific">Arthrobacter alpinus</name>
    <dbReference type="NCBI Taxonomy" id="656366"/>
    <lineage>
        <taxon>Bacteria</taxon>
        <taxon>Bacillati</taxon>
        <taxon>Actinomycetota</taxon>
        <taxon>Actinomycetes</taxon>
        <taxon>Micrococcales</taxon>
        <taxon>Micrococcaceae</taxon>
        <taxon>Arthrobacter</taxon>
    </lineage>
</organism>
<reference evidence="1 2" key="1">
    <citation type="submission" date="2016-10" db="EMBL/GenBank/DDBJ databases">
        <authorList>
            <person name="de Groot N.N."/>
        </authorList>
    </citation>
    <scope>NUCLEOTIDE SEQUENCE [LARGE SCALE GENOMIC DNA]</scope>
    <source>
        <strain evidence="1 2">DSM 22274</strain>
    </source>
</reference>
<gene>
    <name evidence="1" type="ORF">SAMN04489740_0230</name>
</gene>
<evidence type="ECO:0008006" key="3">
    <source>
        <dbReference type="Google" id="ProtNLM"/>
    </source>
</evidence>
<dbReference type="AlphaFoldDB" id="A0A1H5EEU7"/>
<protein>
    <recommendedName>
        <fullName evidence="3">Transposase</fullName>
    </recommendedName>
</protein>
<evidence type="ECO:0000313" key="1">
    <source>
        <dbReference type="EMBL" id="SED89629.1"/>
    </source>
</evidence>
<name>A0A1H5EEU7_9MICC</name>
<dbReference type="RefSeq" id="WP_280138569.1">
    <property type="nucleotide sequence ID" value="NZ_FNTV01000001.1"/>
</dbReference>
<dbReference type="EMBL" id="FNTV01000001">
    <property type="protein sequence ID" value="SED89629.1"/>
    <property type="molecule type" value="Genomic_DNA"/>
</dbReference>
<accession>A0A1H5EEU7</accession>
<sequence>MGELRWGNGREALEDFLALSQAIRRWVPCGNDWVMNQLNDLK</sequence>
<evidence type="ECO:0000313" key="2">
    <source>
        <dbReference type="Proteomes" id="UP000182725"/>
    </source>
</evidence>